<dbReference type="PANTHER" id="PTHR33845:SF1">
    <property type="entry name" value="C2H2-TYPE DOMAIN-CONTAINING PROTEIN"/>
    <property type="match status" value="1"/>
</dbReference>
<organism evidence="1 2">
    <name type="scientific">Porites evermanni</name>
    <dbReference type="NCBI Taxonomy" id="104178"/>
    <lineage>
        <taxon>Eukaryota</taxon>
        <taxon>Metazoa</taxon>
        <taxon>Cnidaria</taxon>
        <taxon>Anthozoa</taxon>
        <taxon>Hexacorallia</taxon>
        <taxon>Scleractinia</taxon>
        <taxon>Fungiina</taxon>
        <taxon>Poritidae</taxon>
        <taxon>Porites</taxon>
    </lineage>
</organism>
<proteinExistence type="predicted"/>
<gene>
    <name evidence="1" type="ORF">PEVE_00038132</name>
</gene>
<evidence type="ECO:0000313" key="1">
    <source>
        <dbReference type="EMBL" id="CAH3017502.1"/>
    </source>
</evidence>
<dbReference type="Proteomes" id="UP001159427">
    <property type="component" value="Unassembled WGS sequence"/>
</dbReference>
<dbReference type="EMBL" id="CALNXI010000064">
    <property type="protein sequence ID" value="CAH3017502.1"/>
    <property type="molecule type" value="Genomic_DNA"/>
</dbReference>
<keyword evidence="2" id="KW-1185">Reference proteome</keyword>
<feature type="non-terminal residue" evidence="1">
    <location>
        <position position="1"/>
    </location>
</feature>
<evidence type="ECO:0000313" key="2">
    <source>
        <dbReference type="Proteomes" id="UP001159427"/>
    </source>
</evidence>
<comment type="caution">
    <text evidence="1">The sequence shown here is derived from an EMBL/GenBank/DDBJ whole genome shotgun (WGS) entry which is preliminary data.</text>
</comment>
<sequence length="699" mass="79259">RRLKLNEFLSVCGRETVNQPKKSWEQLSTRTKNVRVSKAKDAVVASLEVISPGNPAALWEAMKSLQSVEKALGTENQSPLDKNPHVVQDLPFGQRYLYLSNGKVLETPNVIRSMIPQRIIDQYNQFCLETNFSPFSPSTMLRILSSCTATVRKSLQGLDYFAAEGAKAFNDLLKLVARTGDRQWVVRCEQALKEGKQYLKTDYKLNLIEANLDEEDRDDVMYSFQQAYTAIEAWKAHQLRSIQQDKARLNIIDTLAESSVLITQDWAMKFLPRKYRETQADWFAKRGISWHISTVVRRKGNLQHQAFVHIAKNCNQDSDAVVSVLRHTLQQLKIDHPETTTAFLRQDNAGCYHSVAMLAACGLMEKATGIKVERVDFSDPQGGKGPCDRKAATIKAHVLRYLNEGHDVVTAEDFRDAMLSHGGVRGVRVALIDMSIVRPTSLRGKLEGVSSLNNFYLGDRELTAWKAFDVGKGKKFLEEKHSLLDKAKMMYFEKLEEGASAQPFVAGSVVVEKRAGHLLSPGWALRSTKKSSRFNFKQKNYLNEKFKIGEQTGHKTDPEDVARDMRHAKEEDGSRMFTPAEFLSPQQIKSYFSRAAAKLRQSESCDDADECDVQAVEEEDVYSSVRTHIIQECQLVHPVMYDTYNLCEMCEQRKLTKLSVSMLRLICCYFDLKCEGVSLKRKAPYVKLIEDLVKSCSCN</sequence>
<accession>A0ABN8LP90</accession>
<reference evidence="1 2" key="1">
    <citation type="submission" date="2022-05" db="EMBL/GenBank/DDBJ databases">
        <authorList>
            <consortium name="Genoscope - CEA"/>
            <person name="William W."/>
        </authorList>
    </citation>
    <scope>NUCLEOTIDE SEQUENCE [LARGE SCALE GENOMIC DNA]</scope>
</reference>
<name>A0ABN8LP90_9CNID</name>
<dbReference type="PANTHER" id="PTHR33845">
    <property type="entry name" value="C2H2-TYPE DOMAIN-CONTAINING PROTEIN"/>
    <property type="match status" value="1"/>
</dbReference>
<protein>
    <submittedName>
        <fullName evidence="1">Uncharacterized protein</fullName>
    </submittedName>
</protein>